<keyword evidence="3" id="KW-0378">Hydrolase</keyword>
<proteinExistence type="predicted"/>
<evidence type="ECO:0000313" key="3">
    <source>
        <dbReference type="EMBL" id="BCX47647.1"/>
    </source>
</evidence>
<feature type="compositionally biased region" description="Basic and acidic residues" evidence="1">
    <location>
        <begin position="55"/>
        <end position="77"/>
    </location>
</feature>
<dbReference type="SMART" id="SM00490">
    <property type="entry name" value="HELICc"/>
    <property type="match status" value="1"/>
</dbReference>
<dbReference type="InterPro" id="IPR027417">
    <property type="entry name" value="P-loop_NTPase"/>
</dbReference>
<evidence type="ECO:0000259" key="2">
    <source>
        <dbReference type="SMART" id="SM00490"/>
    </source>
</evidence>
<organism evidence="3 4">
    <name type="scientific">Haloferula helveola</name>
    <dbReference type="NCBI Taxonomy" id="490095"/>
    <lineage>
        <taxon>Bacteria</taxon>
        <taxon>Pseudomonadati</taxon>
        <taxon>Verrucomicrobiota</taxon>
        <taxon>Verrucomicrobiia</taxon>
        <taxon>Verrucomicrobiales</taxon>
        <taxon>Verrucomicrobiaceae</taxon>
        <taxon>Haloferula</taxon>
    </lineage>
</organism>
<evidence type="ECO:0000256" key="1">
    <source>
        <dbReference type="SAM" id="MobiDB-lite"/>
    </source>
</evidence>
<keyword evidence="3" id="KW-0547">Nucleotide-binding</keyword>
<dbReference type="EMBL" id="AP024702">
    <property type="protein sequence ID" value="BCX47647.1"/>
    <property type="molecule type" value="Genomic_DNA"/>
</dbReference>
<accession>A0ABM7RJ57</accession>
<feature type="domain" description="Helicase C-terminal" evidence="2">
    <location>
        <begin position="948"/>
        <end position="1039"/>
    </location>
</feature>
<feature type="region of interest" description="Disordered" evidence="1">
    <location>
        <begin position="51"/>
        <end position="77"/>
    </location>
</feature>
<dbReference type="CDD" id="cd18785">
    <property type="entry name" value="SF2_C"/>
    <property type="match status" value="1"/>
</dbReference>
<feature type="compositionally biased region" description="Acidic residues" evidence="1">
    <location>
        <begin position="113"/>
        <end position="122"/>
    </location>
</feature>
<dbReference type="RefSeq" id="WP_338689945.1">
    <property type="nucleotide sequence ID" value="NZ_AP024702.1"/>
</dbReference>
<sequence length="1229" mass="136872">MSDQDDLATHLENRDLLVSAIVGEVFGPGSSLEAEQNLLDEPTEFDLSKPVTFADQKEHRSNRPVDKATGEEILREDRPLNRYGMGVLFPEEDEVVQEDDEERNASAEASAGPEEDGGEEAEEKAREERTKAEDARIRKIEKRAAKIKGPDSGGDDEDIASDAADLRVTNLRRQRGIGISFVVDSAGAGDLVIRVTGGRYQRFKNVRIADGKDRREIVWWVRRKVDHEIRIPFLEIKAADGFLPSRPVEVPTGEGLPPIDLRLEVLVRGRSRIPGNDHPGTARLLTITLVNRSQCKSRDALDLLCLFQAHFVASAPGSDDSAILPYPESGNAGGGSEQQSLELLYRNEHVFATGHGCAGAWDADEYAKHARAVRAEVVPWCETPQITPRLYYRDAPGAPEKELSIPLHLLADESRTGEALAQLRLLLELYSKWIEDRTAEIPGLEPRFRPAAERHLKACSASLERMQTGLKLLERDPDSDIPLAFRLTNRAMLLQALASGIKTRSRNFDAKTKRVTYEPPYAEPDLASGKAIARAWRPFQLAFLLMNLPALADPSDPSREIVDLIWFPTGGGKTEAYLGCAAFSLFMRRLKDPTDTGTEVLMRYTLRLLTAQQFQRASSLVCAMNQIRGDLSGRLGTKPYRIGIWVGGDTTPNKRADALIAYKDTKRFGEESYKMVLLKCPWCGAPMGPRKAGGRSGGHEIDGARQKTGSDVILHCPDTDCSFSKQLPVEVTDENLYENPPDYVIATVDKFASLAWREECRSLFGLAGDGSRKASPPGLIIQDELHLITGPLGSMVGLYETLIDELATDRRDNELGFKPKLIAATATTRASDRQIRDLYARKTTAIFPAPGLDAADSFFACYDRQNSGARKPGRRYLGFLPVNYSSALTASVRLYAAALAAALGFKTDEERDPWWTLLVFYNSLRELGANLTLFGADIPQRLYDIQRRWYPRKSRRVLYELLELTGRLANSDVPRALEALERPYKTKPRKGFYPIDACLASNIIEVGVDVDRLGLMGVAGQPKTTAQYIQATGRVGRRLPGLILMNYGAMKARDRSHYEHFQAYHTRLYAQVEPASVTPFTIPVLDRALHAVLVAYVRQTLPEDDLGSPTPFAGTDLETAARKVYQLLRNRIAVITPDDAVRDRALEDLRDCFERRLAEWKRYHPAKWSEYFPSKEKAGDVPLIRPYGSPCPTEWEGQTWETPNSLRGVDADCRLRIPPTPETETSTGS</sequence>
<reference evidence="3 4" key="1">
    <citation type="submission" date="2021-06" db="EMBL/GenBank/DDBJ databases">
        <title>Complete genome of Haloferula helveola possessing various polysaccharide degrading enzymes.</title>
        <authorList>
            <person name="Takami H."/>
            <person name="Huang C."/>
            <person name="Hamasaki K."/>
        </authorList>
    </citation>
    <scope>NUCLEOTIDE SEQUENCE [LARGE SCALE GENOMIC DNA]</scope>
    <source>
        <strain evidence="3 4">CN-1</strain>
    </source>
</reference>
<dbReference type="InterPro" id="IPR001650">
    <property type="entry name" value="Helicase_C-like"/>
</dbReference>
<dbReference type="SUPFAM" id="SSF52540">
    <property type="entry name" value="P-loop containing nucleoside triphosphate hydrolases"/>
    <property type="match status" value="1"/>
</dbReference>
<evidence type="ECO:0000313" key="4">
    <source>
        <dbReference type="Proteomes" id="UP001374893"/>
    </source>
</evidence>
<dbReference type="Gene3D" id="3.40.50.300">
    <property type="entry name" value="P-loop containing nucleotide triphosphate hydrolases"/>
    <property type="match status" value="2"/>
</dbReference>
<keyword evidence="3" id="KW-0067">ATP-binding</keyword>
<name>A0ABM7RJ57_9BACT</name>
<dbReference type="GO" id="GO:0004386">
    <property type="term" value="F:helicase activity"/>
    <property type="evidence" value="ECO:0007669"/>
    <property type="project" value="UniProtKB-KW"/>
</dbReference>
<feature type="region of interest" description="Disordered" evidence="1">
    <location>
        <begin position="94"/>
        <end position="135"/>
    </location>
</feature>
<keyword evidence="4" id="KW-1185">Reference proteome</keyword>
<gene>
    <name evidence="3" type="ORF">HAHE_15550</name>
</gene>
<dbReference type="Proteomes" id="UP001374893">
    <property type="component" value="Chromosome"/>
</dbReference>
<keyword evidence="3" id="KW-0347">Helicase</keyword>
<feature type="compositionally biased region" description="Basic and acidic residues" evidence="1">
    <location>
        <begin position="123"/>
        <end position="135"/>
    </location>
</feature>
<protein>
    <submittedName>
        <fullName evidence="3">Helicase protein</fullName>
    </submittedName>
</protein>